<gene>
    <name evidence="13" type="ORF">LWI28_027409</name>
</gene>
<dbReference type="Gene3D" id="3.40.1390.10">
    <property type="entry name" value="MurE/MurF, N-terminal domain"/>
    <property type="match status" value="1"/>
</dbReference>
<evidence type="ECO:0000256" key="9">
    <source>
        <dbReference type="ARBA" id="ARBA00023316"/>
    </source>
</evidence>
<keyword evidence="4" id="KW-0547">Nucleotide-binding</keyword>
<evidence type="ECO:0000259" key="11">
    <source>
        <dbReference type="Pfam" id="PF02875"/>
    </source>
</evidence>
<dbReference type="InterPro" id="IPR035911">
    <property type="entry name" value="MurE/MurF_N"/>
</dbReference>
<evidence type="ECO:0000256" key="10">
    <source>
        <dbReference type="ARBA" id="ARBA00031461"/>
    </source>
</evidence>
<organism evidence="13 14">
    <name type="scientific">Acer negundo</name>
    <name type="common">Box elder</name>
    <dbReference type="NCBI Taxonomy" id="4023"/>
    <lineage>
        <taxon>Eukaryota</taxon>
        <taxon>Viridiplantae</taxon>
        <taxon>Streptophyta</taxon>
        <taxon>Embryophyta</taxon>
        <taxon>Tracheophyta</taxon>
        <taxon>Spermatophyta</taxon>
        <taxon>Magnoliopsida</taxon>
        <taxon>eudicotyledons</taxon>
        <taxon>Gunneridae</taxon>
        <taxon>Pentapetalae</taxon>
        <taxon>rosids</taxon>
        <taxon>malvids</taxon>
        <taxon>Sapindales</taxon>
        <taxon>Sapindaceae</taxon>
        <taxon>Hippocastanoideae</taxon>
        <taxon>Acereae</taxon>
        <taxon>Acer</taxon>
    </lineage>
</organism>
<keyword evidence="8" id="KW-0131">Cell cycle</keyword>
<keyword evidence="9" id="KW-0961">Cell wall biogenesis/degradation</keyword>
<dbReference type="AlphaFoldDB" id="A0AAD5IPL4"/>
<dbReference type="Gene3D" id="3.90.190.20">
    <property type="entry name" value="Mur ligase, C-terminal domain"/>
    <property type="match status" value="1"/>
</dbReference>
<accession>A0AAD5IPL4</accession>
<dbReference type="SUPFAM" id="SSF53623">
    <property type="entry name" value="MurD-like peptide ligases, catalytic domain"/>
    <property type="match status" value="1"/>
</dbReference>
<evidence type="ECO:0000256" key="6">
    <source>
        <dbReference type="ARBA" id="ARBA00022960"/>
    </source>
</evidence>
<dbReference type="InterPro" id="IPR004101">
    <property type="entry name" value="Mur_ligase_C"/>
</dbReference>
<dbReference type="InterPro" id="IPR051046">
    <property type="entry name" value="MurCDEF_CellWall_CoF430Synth"/>
</dbReference>
<dbReference type="Proteomes" id="UP001064489">
    <property type="component" value="Chromosome 7"/>
</dbReference>
<name>A0AAD5IPL4_ACENE</name>
<dbReference type="InterPro" id="IPR036565">
    <property type="entry name" value="Mur-like_cat_sf"/>
</dbReference>
<dbReference type="NCBIfam" id="TIGR01143">
    <property type="entry name" value="murF"/>
    <property type="match status" value="1"/>
</dbReference>
<evidence type="ECO:0000256" key="3">
    <source>
        <dbReference type="ARBA" id="ARBA00022618"/>
    </source>
</evidence>
<feature type="domain" description="Mur ligase C-terminal" evidence="11">
    <location>
        <begin position="375"/>
        <end position="499"/>
    </location>
</feature>
<dbReference type="Pfam" id="PF02875">
    <property type="entry name" value="Mur_ligase_C"/>
    <property type="match status" value="1"/>
</dbReference>
<reference evidence="13" key="2">
    <citation type="submission" date="2023-02" db="EMBL/GenBank/DDBJ databases">
        <authorList>
            <person name="Swenson N.G."/>
            <person name="Wegrzyn J.L."/>
            <person name="Mcevoy S.L."/>
        </authorList>
    </citation>
    <scope>NUCLEOTIDE SEQUENCE</scope>
    <source>
        <strain evidence="13">91603</strain>
        <tissue evidence="13">Leaf</tissue>
    </source>
</reference>
<evidence type="ECO:0000256" key="2">
    <source>
        <dbReference type="ARBA" id="ARBA00022598"/>
    </source>
</evidence>
<keyword evidence="2" id="KW-0436">Ligase</keyword>
<dbReference type="SUPFAM" id="SSF63418">
    <property type="entry name" value="MurE/MurF N-terminal domain"/>
    <property type="match status" value="1"/>
</dbReference>
<evidence type="ECO:0000256" key="4">
    <source>
        <dbReference type="ARBA" id="ARBA00022741"/>
    </source>
</evidence>
<keyword evidence="14" id="KW-1185">Reference proteome</keyword>
<evidence type="ECO:0000313" key="13">
    <source>
        <dbReference type="EMBL" id="KAI9170406.1"/>
    </source>
</evidence>
<keyword evidence="5" id="KW-0067">ATP-binding</keyword>
<reference evidence="13" key="1">
    <citation type="journal article" date="2022" name="Plant J.">
        <title>Strategies of tolerance reflected in two North American maple genomes.</title>
        <authorList>
            <person name="McEvoy S.L."/>
            <person name="Sezen U.U."/>
            <person name="Trouern-Trend A."/>
            <person name="McMahon S.M."/>
            <person name="Schaberg P.G."/>
            <person name="Yang J."/>
            <person name="Wegrzyn J.L."/>
            <person name="Swenson N.G."/>
        </authorList>
    </citation>
    <scope>NUCLEOTIDE SEQUENCE</scope>
    <source>
        <strain evidence="13">91603</strain>
    </source>
</reference>
<dbReference type="GO" id="GO:0047480">
    <property type="term" value="F:UDP-N-acetylmuramoyl-tripeptide-D-alanyl-D-alanine ligase activity"/>
    <property type="evidence" value="ECO:0007669"/>
    <property type="project" value="InterPro"/>
</dbReference>
<dbReference type="GO" id="GO:0071555">
    <property type="term" value="P:cell wall organization"/>
    <property type="evidence" value="ECO:0007669"/>
    <property type="project" value="UniProtKB-KW"/>
</dbReference>
<keyword evidence="1" id="KW-0963">Cytoplasm</keyword>
<dbReference type="InterPro" id="IPR005863">
    <property type="entry name" value="UDP-N-AcMur_synth"/>
</dbReference>
<dbReference type="PANTHER" id="PTHR43024:SF1">
    <property type="entry name" value="UDP-N-ACETYLMURAMOYL-TRIPEPTIDE--D-ALANYL-D-ALANINE LIGASE"/>
    <property type="match status" value="1"/>
</dbReference>
<evidence type="ECO:0000256" key="1">
    <source>
        <dbReference type="ARBA" id="ARBA00022490"/>
    </source>
</evidence>
<keyword evidence="6" id="KW-0133">Cell shape</keyword>
<proteinExistence type="inferred from homology"/>
<dbReference type="PANTHER" id="PTHR43024">
    <property type="entry name" value="UDP-N-ACETYLMURAMOYL-TRIPEPTIDE--D-ALANYL-D-ALANINE LIGASE"/>
    <property type="match status" value="1"/>
</dbReference>
<comment type="caution">
    <text evidence="13">The sequence shown here is derived from an EMBL/GenBank/DDBJ whole genome shotgun (WGS) entry which is preliminary data.</text>
</comment>
<evidence type="ECO:0000256" key="5">
    <source>
        <dbReference type="ARBA" id="ARBA00022840"/>
    </source>
</evidence>
<dbReference type="GO" id="GO:0005524">
    <property type="term" value="F:ATP binding"/>
    <property type="evidence" value="ECO:0007669"/>
    <property type="project" value="UniProtKB-KW"/>
</dbReference>
<dbReference type="HAMAP" id="MF_02019">
    <property type="entry name" value="MurF"/>
    <property type="match status" value="1"/>
</dbReference>
<dbReference type="GO" id="GO:0008360">
    <property type="term" value="P:regulation of cell shape"/>
    <property type="evidence" value="ECO:0007669"/>
    <property type="project" value="UniProtKB-KW"/>
</dbReference>
<dbReference type="Gene3D" id="3.40.1190.10">
    <property type="entry name" value="Mur-like, catalytic domain"/>
    <property type="match status" value="1"/>
</dbReference>
<protein>
    <recommendedName>
        <fullName evidence="10">UDP-MurNAc-pentapeptide synthetase</fullName>
    </recommendedName>
</protein>
<evidence type="ECO:0000256" key="7">
    <source>
        <dbReference type="ARBA" id="ARBA00022984"/>
    </source>
</evidence>
<keyword evidence="3" id="KW-0132">Cell division</keyword>
<keyword evidence="7" id="KW-0573">Peptidoglycan synthesis</keyword>
<dbReference type="Pfam" id="PF08245">
    <property type="entry name" value="Mur_ligase_M"/>
    <property type="match status" value="1"/>
</dbReference>
<sequence>MTSTSICSFLRLRTLSEPKSLFNSSGSHSIATKNTNNHTYQTNLQNPLISPIWSVTEIAESVNGKILKWGPPGTICTDTRDLKPGKNQWFFAVTGEHLDGHDFISPELYSKGCVGVVGNRVCDNWDKGFVHVEGNDNVNSINSLINMACYARNNRFNGVLVGVTGSVGKSTTKRMIALSLENLGINVFESYGNWNNRIGVALSLIGIDRNVDIAVLEMGMSGKGEILELARMAKPQIRVVLNVGSSHLESLTNLEEVAMAKGEIFWDAKSGDVCILNGDDPVVTSLPVPHGVRKVLFGQQMGCDVRLVAAENTDGGLGVRVVLEKGKEMVDFVIPSPGLHLSLNACAAATVATLFGVSLAQVGISLSKFVPVHMRSELQVARNGIRIVNDAYNANPISTRAAIDLLKSIACDGIRVAILGDMLELGSSEIEFHEKILSYCCDCRIGLVGLAGKSFLTAAENLNLIKADNIIHADDAEILARKIVKRVKFNDVVLVKGSRVMKMEKVVNAIKAMNIHIPSQELRR</sequence>
<evidence type="ECO:0000313" key="14">
    <source>
        <dbReference type="Proteomes" id="UP001064489"/>
    </source>
</evidence>
<dbReference type="GO" id="GO:0051301">
    <property type="term" value="P:cell division"/>
    <property type="evidence" value="ECO:0007669"/>
    <property type="project" value="UniProtKB-KW"/>
</dbReference>
<evidence type="ECO:0000259" key="12">
    <source>
        <dbReference type="Pfam" id="PF08245"/>
    </source>
</evidence>
<dbReference type="InterPro" id="IPR013221">
    <property type="entry name" value="Mur_ligase_cen"/>
</dbReference>
<dbReference type="EMBL" id="JAJSOW010000104">
    <property type="protein sequence ID" value="KAI9170406.1"/>
    <property type="molecule type" value="Genomic_DNA"/>
</dbReference>
<feature type="domain" description="Mur ligase central" evidence="12">
    <location>
        <begin position="163"/>
        <end position="352"/>
    </location>
</feature>
<evidence type="ECO:0000256" key="8">
    <source>
        <dbReference type="ARBA" id="ARBA00023306"/>
    </source>
</evidence>
<dbReference type="InterPro" id="IPR036615">
    <property type="entry name" value="Mur_ligase_C_dom_sf"/>
</dbReference>
<dbReference type="SUPFAM" id="SSF53244">
    <property type="entry name" value="MurD-like peptide ligases, peptide-binding domain"/>
    <property type="match status" value="1"/>
</dbReference>